<evidence type="ECO:0000313" key="4">
    <source>
        <dbReference type="EMBL" id="WFD23745.1"/>
    </source>
</evidence>
<dbReference type="GO" id="GO:0005524">
    <property type="term" value="F:ATP binding"/>
    <property type="evidence" value="ECO:0007669"/>
    <property type="project" value="UniProtKB-KW"/>
</dbReference>
<dbReference type="GO" id="GO:0005634">
    <property type="term" value="C:nucleus"/>
    <property type="evidence" value="ECO:0007669"/>
    <property type="project" value="TreeGrafter"/>
</dbReference>
<dbReference type="EMBL" id="CP119903">
    <property type="protein sequence ID" value="WFD23745.1"/>
    <property type="molecule type" value="Genomic_DNA"/>
</dbReference>
<keyword evidence="5" id="KW-1185">Reference proteome</keyword>
<dbReference type="GO" id="GO:0005829">
    <property type="term" value="C:cytosol"/>
    <property type="evidence" value="ECO:0007669"/>
    <property type="project" value="TreeGrafter"/>
</dbReference>
<protein>
    <submittedName>
        <fullName evidence="4">Pantothenate kinase</fullName>
        <ecNumber evidence="4">2.7.1.33</ecNumber>
    </submittedName>
</protein>
<dbReference type="InterPro" id="IPR004567">
    <property type="entry name" value="Type_II_PanK"/>
</dbReference>
<keyword evidence="2" id="KW-0067">ATP-binding</keyword>
<dbReference type="SUPFAM" id="SSF53067">
    <property type="entry name" value="Actin-like ATPase domain"/>
    <property type="match status" value="2"/>
</dbReference>
<organism evidence="4 5">
    <name type="scientific">Malassezia equina</name>
    <dbReference type="NCBI Taxonomy" id="1381935"/>
    <lineage>
        <taxon>Eukaryota</taxon>
        <taxon>Fungi</taxon>
        <taxon>Dikarya</taxon>
        <taxon>Basidiomycota</taxon>
        <taxon>Ustilaginomycotina</taxon>
        <taxon>Malasseziomycetes</taxon>
        <taxon>Malasseziales</taxon>
        <taxon>Malasseziaceae</taxon>
        <taxon>Malassezia</taxon>
    </lineage>
</organism>
<dbReference type="Pfam" id="PF03630">
    <property type="entry name" value="Fumble"/>
    <property type="match status" value="1"/>
</dbReference>
<dbReference type="GO" id="GO:0004594">
    <property type="term" value="F:pantothenate kinase activity"/>
    <property type="evidence" value="ECO:0007669"/>
    <property type="project" value="UniProtKB-EC"/>
</dbReference>
<dbReference type="Proteomes" id="UP001214415">
    <property type="component" value="Chromosome 4"/>
</dbReference>
<keyword evidence="4" id="KW-0418">Kinase</keyword>
<keyword evidence="4" id="KW-0808">Transferase</keyword>
<dbReference type="Gene3D" id="3.30.420.40">
    <property type="match status" value="1"/>
</dbReference>
<reference evidence="4" key="1">
    <citation type="submission" date="2023-03" db="EMBL/GenBank/DDBJ databases">
        <title>Mating type loci evolution in Malassezia.</title>
        <authorList>
            <person name="Coelho M.A."/>
        </authorList>
    </citation>
    <scope>NUCLEOTIDE SEQUENCE</scope>
    <source>
        <strain evidence="4">CBS 12830</strain>
    </source>
</reference>
<dbReference type="AlphaFoldDB" id="A0AAF0EDR8"/>
<proteinExistence type="predicted"/>
<evidence type="ECO:0000313" key="5">
    <source>
        <dbReference type="Proteomes" id="UP001214415"/>
    </source>
</evidence>
<evidence type="ECO:0000256" key="3">
    <source>
        <dbReference type="ARBA" id="ARBA00022993"/>
    </source>
</evidence>
<keyword evidence="3" id="KW-0173">Coenzyme A biosynthesis</keyword>
<gene>
    <name evidence="4" type="ORF">MEQU1_002439</name>
</gene>
<keyword evidence="1" id="KW-0547">Nucleotide-binding</keyword>
<dbReference type="EC" id="2.7.1.33" evidence="4"/>
<evidence type="ECO:0000256" key="2">
    <source>
        <dbReference type="ARBA" id="ARBA00022840"/>
    </source>
</evidence>
<dbReference type="CDD" id="cd24123">
    <property type="entry name" value="ASKHA_NBD_PanK-II_Pank4"/>
    <property type="match status" value="1"/>
</dbReference>
<accession>A0AAF0EDR8</accession>
<dbReference type="Gene3D" id="3.30.420.510">
    <property type="match status" value="1"/>
</dbReference>
<dbReference type="InterPro" id="IPR043129">
    <property type="entry name" value="ATPase_NBD"/>
</dbReference>
<evidence type="ECO:0000256" key="1">
    <source>
        <dbReference type="ARBA" id="ARBA00022741"/>
    </source>
</evidence>
<dbReference type="FunFam" id="3.30.420.40:FF:000115">
    <property type="entry name" value="Pantothenate kinase PanK"/>
    <property type="match status" value="1"/>
</dbReference>
<dbReference type="GO" id="GO:0015937">
    <property type="term" value="P:coenzyme A biosynthetic process"/>
    <property type="evidence" value="ECO:0007669"/>
    <property type="project" value="UniProtKB-KW"/>
</dbReference>
<name>A0AAF0EDR8_9BASI</name>
<dbReference type="PANTHER" id="PTHR12280">
    <property type="entry name" value="PANTOTHENATE KINASE"/>
    <property type="match status" value="1"/>
</dbReference>
<dbReference type="PANTHER" id="PTHR12280:SF20">
    <property type="entry name" value="4'-PHOSPHOPANTETHEINE PHOSPHATASE"/>
    <property type="match status" value="1"/>
</dbReference>
<sequence>MLGPPPALPVDVFMRTHGARIIVDDAPSTEARRDGHDIYLPNHTESVSHIAVDVGGSLAKVVYFTRTSSCAKASEESSVEAGSSEHSSSVPVLFHPTSLRRRSLPEAFPGGRLNFVKFESSNIQACVQFLHELIEKSAAANQVTVDEMQKSVKIMATGGGAHLFYERFTGELGVEVQREDEMACLITGLNFMTLIPDEVFWFSDRLIDEMMHTNKHSHMSFSRGDSSFIETDPQELPRPSASPPLYEPMFESTPSPKLPCLLVNIGSGVSILKIDEHGQFERVSGTSLGGGTLWGLLGLLTDARNFDEMLELCERGDNSHVDMLVGDIYGPIGLDHLGLSASTIASSFGKVFRWDRRGDVPDTQGDHASAASEARRARFRQEDICRSLLYAISNNIGQIAHMNAEKYKLDRVYFGGSFIRGHRATIATLSYAIRFWSKGRRRAYFLRHEGYLGAVGAWVRHIAMRPDESVSSEASLSDSMASVAPPVPPMLADALGGAPLDAPRPAPPRDGADVAELLDQLADLDTQDLPQDAASIGKLMAQLDQAHQVADMIESRVDQLLEKLGAILPDLESPTDSPV</sequence>